<evidence type="ECO:0000313" key="1">
    <source>
        <dbReference type="EMBL" id="RPE77058.1"/>
    </source>
</evidence>
<dbReference type="OrthoDB" id="2665327at2"/>
<proteinExistence type="predicted"/>
<dbReference type="AlphaFoldDB" id="A0A3N4V3J4"/>
<reference evidence="1 2" key="1">
    <citation type="submission" date="2018-11" db="EMBL/GenBank/DDBJ databases">
        <title>Genomic Encyclopedia of Type Strains, Phase IV (KMG-IV): sequencing the most valuable type-strain genomes for metagenomic binning, comparative biology and taxonomic classification.</title>
        <authorList>
            <person name="Goeker M."/>
        </authorList>
    </citation>
    <scope>NUCLEOTIDE SEQUENCE [LARGE SCALE GENOMIC DNA]</scope>
    <source>
        <strain evidence="1 2">DSM 25623</strain>
    </source>
</reference>
<protein>
    <submittedName>
        <fullName evidence="1">Uncharacterized protein</fullName>
    </submittedName>
</protein>
<comment type="caution">
    <text evidence="1">The sequence shown here is derived from an EMBL/GenBank/DDBJ whole genome shotgun (WGS) entry which is preliminary data.</text>
</comment>
<dbReference type="RefSeq" id="WP_123770639.1">
    <property type="nucleotide sequence ID" value="NZ_RKQN01000003.1"/>
</dbReference>
<organism evidence="1 2">
    <name type="scientific">Vulcaniibacterium tengchongense</name>
    <dbReference type="NCBI Taxonomy" id="1273429"/>
    <lineage>
        <taxon>Bacteria</taxon>
        <taxon>Pseudomonadati</taxon>
        <taxon>Pseudomonadota</taxon>
        <taxon>Gammaproteobacteria</taxon>
        <taxon>Lysobacterales</taxon>
        <taxon>Lysobacteraceae</taxon>
        <taxon>Vulcaniibacterium</taxon>
    </lineage>
</organism>
<dbReference type="Proteomes" id="UP000269708">
    <property type="component" value="Unassembled WGS sequence"/>
</dbReference>
<keyword evidence="2" id="KW-1185">Reference proteome</keyword>
<name>A0A3N4V3J4_9GAMM</name>
<accession>A0A3N4V3J4</accession>
<dbReference type="EMBL" id="RKQN01000003">
    <property type="protein sequence ID" value="RPE77058.1"/>
    <property type="molecule type" value="Genomic_DNA"/>
</dbReference>
<sequence length="120" mass="13436">MSWLWLVAGVLVVAALVFAGWVKAASGQEVEAVKGAHGRTLLRDTPALRELAALSYDNTIEMEKSGHVMSGGMSWNDRWLGTIRSIRKENENPEWYVRYIVEQRRKAGLPELEGVDDARP</sequence>
<gene>
    <name evidence="1" type="ORF">EDC50_2313</name>
</gene>
<evidence type="ECO:0000313" key="2">
    <source>
        <dbReference type="Proteomes" id="UP000269708"/>
    </source>
</evidence>